<dbReference type="GeneID" id="97345382"/>
<accession>A0ABS4V3L7</accession>
<reference evidence="1 2" key="1">
    <citation type="submission" date="2021-03" db="EMBL/GenBank/DDBJ databases">
        <title>Sequencing the genomes of 1000 actinobacteria strains.</title>
        <authorList>
            <person name="Klenk H.-P."/>
        </authorList>
    </citation>
    <scope>NUCLEOTIDE SEQUENCE [LARGE SCALE GENOMIC DNA]</scope>
    <source>
        <strain evidence="1 2">DSM 40843</strain>
    </source>
</reference>
<protein>
    <recommendedName>
        <fullName evidence="3">Knr4/Smi1-like domain-containing protein</fullName>
    </recommendedName>
</protein>
<dbReference type="EMBL" id="JAGINS010000001">
    <property type="protein sequence ID" value="MBP2358507.1"/>
    <property type="molecule type" value="Genomic_DNA"/>
</dbReference>
<sequence length="208" mass="22824">MTGWPIEALERLLPTTYGIDEQVDWAVAEARWGACFPADYKAFMSAYGEGSVDDVIVVHRPMPADTPDGCHAADAMADGTGAVREVWRVEADEIWADPAGPDMVLDPGALLAWGTTTEADILCWLTTDEDPDRWPVVVCGRHTVPTFALYRFGMAEFLRRLLAGCFDSVPLSVEGVMARRSHAFVSRAVQRARRRAGLDPWTGEPQGS</sequence>
<keyword evidence="2" id="KW-1185">Reference proteome</keyword>
<dbReference type="Proteomes" id="UP001519311">
    <property type="component" value="Unassembled WGS sequence"/>
</dbReference>
<organism evidence="1 2">
    <name type="scientific">Streptomyces clavifer</name>
    <dbReference type="NCBI Taxonomy" id="68188"/>
    <lineage>
        <taxon>Bacteria</taxon>
        <taxon>Bacillati</taxon>
        <taxon>Actinomycetota</taxon>
        <taxon>Actinomycetes</taxon>
        <taxon>Kitasatosporales</taxon>
        <taxon>Streptomycetaceae</taxon>
        <taxon>Streptomyces</taxon>
    </lineage>
</organism>
<name>A0ABS4V3L7_9ACTN</name>
<gene>
    <name evidence="1" type="ORF">JOF59_000907</name>
</gene>
<dbReference type="SUPFAM" id="SSF160631">
    <property type="entry name" value="SMI1/KNR4-like"/>
    <property type="match status" value="1"/>
</dbReference>
<evidence type="ECO:0000313" key="2">
    <source>
        <dbReference type="Proteomes" id="UP001519311"/>
    </source>
</evidence>
<proteinExistence type="predicted"/>
<evidence type="ECO:0008006" key="3">
    <source>
        <dbReference type="Google" id="ProtNLM"/>
    </source>
</evidence>
<comment type="caution">
    <text evidence="1">The sequence shown here is derived from an EMBL/GenBank/DDBJ whole genome shotgun (WGS) entry which is preliminary data.</text>
</comment>
<dbReference type="RefSeq" id="WP_209469567.1">
    <property type="nucleotide sequence ID" value="NZ_BMWJ01000012.1"/>
</dbReference>
<dbReference type="InterPro" id="IPR037883">
    <property type="entry name" value="Knr4/Smi1-like_sf"/>
</dbReference>
<evidence type="ECO:0000313" key="1">
    <source>
        <dbReference type="EMBL" id="MBP2358507.1"/>
    </source>
</evidence>